<feature type="region of interest" description="Disordered" evidence="1">
    <location>
        <begin position="238"/>
        <end position="271"/>
    </location>
</feature>
<reference evidence="2" key="1">
    <citation type="submission" date="2015-04" db="UniProtKB">
        <authorList>
            <consortium name="EnsemblPlants"/>
        </authorList>
    </citation>
    <scope>IDENTIFICATION</scope>
    <source>
        <strain evidence="2">SL10</strain>
    </source>
</reference>
<reference evidence="2" key="2">
    <citation type="submission" date="2018-04" db="EMBL/GenBank/DDBJ databases">
        <title>OnivRS2 (Oryza nivara Reference Sequence Version 2).</title>
        <authorList>
            <person name="Zhang J."/>
            <person name="Kudrna D."/>
            <person name="Lee S."/>
            <person name="Talag J."/>
            <person name="Rajasekar S."/>
            <person name="Welchert J."/>
            <person name="Hsing Y.-I."/>
            <person name="Wing R.A."/>
        </authorList>
    </citation>
    <scope>NUCLEOTIDE SEQUENCE [LARGE SCALE GENOMIC DNA]</scope>
    <source>
        <strain evidence="2">SL10</strain>
    </source>
</reference>
<organism evidence="2">
    <name type="scientific">Oryza nivara</name>
    <name type="common">Indian wild rice</name>
    <name type="synonym">Oryza sativa f. spontanea</name>
    <dbReference type="NCBI Taxonomy" id="4536"/>
    <lineage>
        <taxon>Eukaryota</taxon>
        <taxon>Viridiplantae</taxon>
        <taxon>Streptophyta</taxon>
        <taxon>Embryophyta</taxon>
        <taxon>Tracheophyta</taxon>
        <taxon>Spermatophyta</taxon>
        <taxon>Magnoliopsida</taxon>
        <taxon>Liliopsida</taxon>
        <taxon>Poales</taxon>
        <taxon>Poaceae</taxon>
        <taxon>BOP clade</taxon>
        <taxon>Oryzoideae</taxon>
        <taxon>Oryzeae</taxon>
        <taxon>Oryzinae</taxon>
        <taxon>Oryza</taxon>
    </lineage>
</organism>
<sequence length="271" mass="27777">MWYGNLAFSSSALPFPARFVGLTGIDDPYKFLLLAIIKKLESFGFDTTCSEANMVHNCKRLCTSAARRRFAVVVFCAGEHVAAADSNSTSSLGLPDSMAAAPRCFRLPPPAAAATSRGSALAVQDLDLIDDDATVAVSCALLAAAAFPFPTGGGAAPAGGVWTWLLPQMLDPIVSIDDSPTASAAATFASPSIFAAMTTSETPHTSSTSPNSAFPLAGHGGGIILLWNAATAPRSSLHAALRTSPPPPPAAVISPNSSVNRSFSSTSSTGY</sequence>
<accession>A0A0E0JC99</accession>
<keyword evidence="3" id="KW-1185">Reference proteome</keyword>
<evidence type="ECO:0000313" key="2">
    <source>
        <dbReference type="EnsemblPlants" id="ONIVA12G17360.2"/>
    </source>
</evidence>
<dbReference type="Gramene" id="ONIVA12G17360.2">
    <property type="protein sequence ID" value="ONIVA12G17360.2"/>
    <property type="gene ID" value="ONIVA12G17360"/>
</dbReference>
<dbReference type="Proteomes" id="UP000006591">
    <property type="component" value="Chromosome 12"/>
</dbReference>
<dbReference type="AlphaFoldDB" id="A0A0E0JC99"/>
<dbReference type="EnsemblPlants" id="ONIVA12G17360.2">
    <property type="protein sequence ID" value="ONIVA12G17360.2"/>
    <property type="gene ID" value="ONIVA12G17360"/>
</dbReference>
<name>A0A0E0JC99_ORYNI</name>
<protein>
    <submittedName>
        <fullName evidence="2">Uncharacterized protein</fullName>
    </submittedName>
</protein>
<feature type="compositionally biased region" description="Low complexity" evidence="1">
    <location>
        <begin position="251"/>
        <end position="271"/>
    </location>
</feature>
<evidence type="ECO:0000256" key="1">
    <source>
        <dbReference type="SAM" id="MobiDB-lite"/>
    </source>
</evidence>
<proteinExistence type="predicted"/>
<evidence type="ECO:0000313" key="3">
    <source>
        <dbReference type="Proteomes" id="UP000006591"/>
    </source>
</evidence>